<keyword evidence="4" id="KW-1185">Reference proteome</keyword>
<feature type="compositionally biased region" description="Basic and acidic residues" evidence="1">
    <location>
        <begin position="55"/>
        <end position="72"/>
    </location>
</feature>
<protein>
    <submittedName>
        <fullName evidence="3">Uncharacterized protein</fullName>
    </submittedName>
</protein>
<dbReference type="Proteomes" id="UP000276899">
    <property type="component" value="Chromosome"/>
</dbReference>
<feature type="compositionally biased region" description="Low complexity" evidence="1">
    <location>
        <begin position="73"/>
        <end position="104"/>
    </location>
</feature>
<dbReference type="KEGG" id="asla:NCTC11923_00223"/>
<evidence type="ECO:0000256" key="1">
    <source>
        <dbReference type="SAM" id="MobiDB-lite"/>
    </source>
</evidence>
<dbReference type="PROSITE" id="PS51257">
    <property type="entry name" value="PROKAR_LIPOPROTEIN"/>
    <property type="match status" value="1"/>
</dbReference>
<feature type="chain" id="PRO_5039576570" evidence="2">
    <location>
        <begin position="30"/>
        <end position="269"/>
    </location>
</feature>
<feature type="signal peptide" evidence="2">
    <location>
        <begin position="1"/>
        <end position="29"/>
    </location>
</feature>
<evidence type="ECO:0000256" key="2">
    <source>
        <dbReference type="SAM" id="SignalP"/>
    </source>
</evidence>
<evidence type="ECO:0000313" key="4">
    <source>
        <dbReference type="Proteomes" id="UP000276899"/>
    </source>
</evidence>
<sequence>MSTSHRPRSTFANRALTPALLAFSALALAGCGMVPLPGLSQDESPSAESSSSAASKDKEDSGESENVRKKDSTPSAEPSESASASASADASASASKAPATAAEPAEPPAGSQTMKGDTALISFAVPDNWTIYDTVDQAAMESIAAELNTDLASIQRNLLLKDAVATYLPGNETNEMLLMTMVPFPTGLKDEATLTSELNELGYSPEFYAEVDTANGKGSYMTATDASSNRRYALIYLPDPQGRMVHLQLYTYSTERAQDLVNTMASTLR</sequence>
<dbReference type="AlphaFoldDB" id="A0A3S4SDK6"/>
<feature type="compositionally biased region" description="Low complexity" evidence="1">
    <location>
        <begin position="40"/>
        <end position="54"/>
    </location>
</feature>
<gene>
    <name evidence="3" type="ORF">NCTC11923_00223</name>
</gene>
<dbReference type="EMBL" id="LR134363">
    <property type="protein sequence ID" value="VEG73614.1"/>
    <property type="molecule type" value="Genomic_DNA"/>
</dbReference>
<feature type="region of interest" description="Disordered" evidence="1">
    <location>
        <begin position="34"/>
        <end position="114"/>
    </location>
</feature>
<keyword evidence="2" id="KW-0732">Signal</keyword>
<reference evidence="3 4" key="1">
    <citation type="submission" date="2018-12" db="EMBL/GenBank/DDBJ databases">
        <authorList>
            <consortium name="Pathogen Informatics"/>
        </authorList>
    </citation>
    <scope>NUCLEOTIDE SEQUENCE [LARGE SCALE GENOMIC DNA]</scope>
    <source>
        <strain evidence="3 4">NCTC11923</strain>
    </source>
</reference>
<proteinExistence type="predicted"/>
<name>A0A3S4SDK6_9ACTO</name>
<dbReference type="RefSeq" id="WP_026427802.1">
    <property type="nucleotide sequence ID" value="NZ_CBCRWE010000044.1"/>
</dbReference>
<evidence type="ECO:0000313" key="3">
    <source>
        <dbReference type="EMBL" id="VEG73614.1"/>
    </source>
</evidence>
<organism evidence="3 4">
    <name type="scientific">Actinomyces slackii</name>
    <dbReference type="NCBI Taxonomy" id="52774"/>
    <lineage>
        <taxon>Bacteria</taxon>
        <taxon>Bacillati</taxon>
        <taxon>Actinomycetota</taxon>
        <taxon>Actinomycetes</taxon>
        <taxon>Actinomycetales</taxon>
        <taxon>Actinomycetaceae</taxon>
        <taxon>Actinomyces</taxon>
    </lineage>
</organism>
<accession>A0A3S4SDK6</accession>